<keyword evidence="5" id="KW-1003">Cell membrane</keyword>
<evidence type="ECO:0000256" key="11">
    <source>
        <dbReference type="ARBA" id="ARBA00023136"/>
    </source>
</evidence>
<comment type="function">
    <text evidence="1">Efflux system for nickel and cobalt.</text>
</comment>
<name>A0A0F5EWX4_AVIPA</name>
<evidence type="ECO:0000256" key="13">
    <source>
        <dbReference type="RuleBase" id="RU362101"/>
    </source>
</evidence>
<proteinExistence type="inferred from homology"/>
<dbReference type="InterPro" id="IPR011541">
    <property type="entry name" value="Ni/Co_transpt_high_affinity"/>
</dbReference>
<dbReference type="PANTHER" id="PTHR40659">
    <property type="entry name" value="NICKEL/COBALT EFFLUX SYSTEM RCNA"/>
    <property type="match status" value="1"/>
</dbReference>
<dbReference type="EMBL" id="RQXS01000012">
    <property type="protein sequence ID" value="RZN60270.1"/>
    <property type="molecule type" value="Genomic_DNA"/>
</dbReference>
<keyword evidence="6" id="KW-0533">Nickel</keyword>
<evidence type="ECO:0000256" key="8">
    <source>
        <dbReference type="ARBA" id="ARBA00022989"/>
    </source>
</evidence>
<keyword evidence="3" id="KW-0171">Cobalt transport</keyword>
<comment type="similarity">
    <text evidence="13">Belongs to the NiCoT transporter (TC 2.A.52) family.</text>
</comment>
<accession>A0A0F5EWX4</accession>
<dbReference type="GO" id="GO:0032025">
    <property type="term" value="P:response to cobalt ion"/>
    <property type="evidence" value="ECO:0007669"/>
    <property type="project" value="TreeGrafter"/>
</dbReference>
<dbReference type="Pfam" id="PF03824">
    <property type="entry name" value="NicO"/>
    <property type="match status" value="1"/>
</dbReference>
<keyword evidence="11 13" id="KW-0472">Membrane</keyword>
<protein>
    <recommendedName>
        <fullName evidence="13">Nickel/cobalt efflux system</fullName>
    </recommendedName>
</protein>
<dbReference type="GO" id="GO:0010045">
    <property type="term" value="P:response to nickel cation"/>
    <property type="evidence" value="ECO:0007669"/>
    <property type="project" value="TreeGrafter"/>
</dbReference>
<dbReference type="GO" id="GO:0015099">
    <property type="term" value="F:nickel cation transmembrane transporter activity"/>
    <property type="evidence" value="ECO:0007669"/>
    <property type="project" value="UniProtKB-UniRule"/>
</dbReference>
<evidence type="ECO:0000256" key="3">
    <source>
        <dbReference type="ARBA" id="ARBA00022426"/>
    </source>
</evidence>
<feature type="transmembrane region" description="Helical" evidence="13">
    <location>
        <begin position="140"/>
        <end position="160"/>
    </location>
</feature>
<sequence>MQLTRSYKLILLLAILIAASYFLFPYLFAQTIEWQKLFNQSISSSLRQIAQRPVQAGIGLIAMSFLYGVLHALGPGHGKFVIASYLSTHQSKLKTSVKLTLSASLMQGIVAVLATSIIVVGLRLSSSYFKLSQIWLERSAFLLMFLLGSYWIYQSAVRFYREFRQNKKTISEVKIHAIKPMAKYPLKREDLSPSQSSCQHHSSCRCGHQHLPNSQQLDYATTFKSRLLVVLAIGVRPCSGAIFILFLSYMLNLYEWGVAATMAMALGTGITLSLFALIVQYARQSAVKLGRWYFSMGKMPYADIIVKFIAGFVVIFFAVTLFYGTTLPVQGGAVLFGG</sequence>
<dbReference type="OrthoDB" id="9812956at2"/>
<reference evidence="14 17" key="2">
    <citation type="submission" date="2018-11" db="EMBL/GenBank/DDBJ databases">
        <title>Sequencing Av. paragallinarum serogroups.</title>
        <authorList>
            <person name="Hellmuth J.E."/>
            <person name="Boucher C.E."/>
            <person name="Cason E.D."/>
        </authorList>
    </citation>
    <scope>NUCLEOTIDE SEQUENCE [LARGE SCALE GENOMIC DNA]</scope>
    <source>
        <strain evidence="14 17">SA-3</strain>
    </source>
</reference>
<evidence type="ECO:0000256" key="2">
    <source>
        <dbReference type="ARBA" id="ARBA00004651"/>
    </source>
</evidence>
<dbReference type="Proteomes" id="UP000254620">
    <property type="component" value="Unassembled WGS sequence"/>
</dbReference>
<feature type="transmembrane region" description="Helical" evidence="13">
    <location>
        <begin position="256"/>
        <end position="279"/>
    </location>
</feature>
<evidence type="ECO:0000313" key="15">
    <source>
        <dbReference type="EMBL" id="SUU97712.1"/>
    </source>
</evidence>
<dbReference type="eggNOG" id="COG2215">
    <property type="taxonomic scope" value="Bacteria"/>
</dbReference>
<gene>
    <name evidence="14" type="ORF">EIG79_04170</name>
    <name evidence="15" type="ORF">NCTC10926_01110</name>
</gene>
<feature type="transmembrane region" description="Helical" evidence="13">
    <location>
        <begin position="53"/>
        <end position="73"/>
    </location>
</feature>
<evidence type="ECO:0000256" key="12">
    <source>
        <dbReference type="ARBA" id="ARBA00023285"/>
    </source>
</evidence>
<evidence type="ECO:0000256" key="6">
    <source>
        <dbReference type="ARBA" id="ARBA00022596"/>
    </source>
</evidence>
<evidence type="ECO:0000313" key="17">
    <source>
        <dbReference type="Proteomes" id="UP000294229"/>
    </source>
</evidence>
<evidence type="ECO:0000256" key="7">
    <source>
        <dbReference type="ARBA" id="ARBA00022692"/>
    </source>
</evidence>
<evidence type="ECO:0000256" key="4">
    <source>
        <dbReference type="ARBA" id="ARBA00022448"/>
    </source>
</evidence>
<evidence type="ECO:0000256" key="9">
    <source>
        <dbReference type="ARBA" id="ARBA00023065"/>
    </source>
</evidence>
<dbReference type="GO" id="GO:0046583">
    <property type="term" value="F:monoatomic cation efflux transmembrane transporter activity"/>
    <property type="evidence" value="ECO:0007669"/>
    <property type="project" value="TreeGrafter"/>
</dbReference>
<feature type="transmembrane region" description="Helical" evidence="13">
    <location>
        <begin position="99"/>
        <end position="120"/>
    </location>
</feature>
<dbReference type="GO" id="GO:0006824">
    <property type="term" value="P:cobalt ion transport"/>
    <property type="evidence" value="ECO:0007669"/>
    <property type="project" value="UniProtKB-KW"/>
</dbReference>
<feature type="transmembrane region" description="Helical" evidence="13">
    <location>
        <begin position="227"/>
        <end position="250"/>
    </location>
</feature>
<dbReference type="AlphaFoldDB" id="A0A0F5EWX4"/>
<dbReference type="EMBL" id="UFSW01000001">
    <property type="protein sequence ID" value="SUU97712.1"/>
    <property type="molecule type" value="Genomic_DNA"/>
</dbReference>
<keyword evidence="9" id="KW-0406">Ion transport</keyword>
<keyword evidence="4 13" id="KW-0813">Transport</keyword>
<dbReference type="RefSeq" id="WP_046098580.1">
    <property type="nucleotide sequence ID" value="NZ_LAEN01000059.1"/>
</dbReference>
<keyword evidence="8 13" id="KW-1133">Transmembrane helix</keyword>
<evidence type="ECO:0000313" key="14">
    <source>
        <dbReference type="EMBL" id="RZN60270.1"/>
    </source>
</evidence>
<keyword evidence="10" id="KW-0921">Nickel transport</keyword>
<reference evidence="15 16" key="1">
    <citation type="submission" date="2018-06" db="EMBL/GenBank/DDBJ databases">
        <authorList>
            <consortium name="Pathogen Informatics"/>
            <person name="Doyle S."/>
        </authorList>
    </citation>
    <scope>NUCLEOTIDE SEQUENCE [LARGE SCALE GENOMIC DNA]</scope>
    <source>
        <strain evidence="15 16">NCTC10926</strain>
    </source>
</reference>
<organism evidence="14 17">
    <name type="scientific">Avibacterium paragallinarum</name>
    <name type="common">Haemophilus gallinarum</name>
    <dbReference type="NCBI Taxonomy" id="728"/>
    <lineage>
        <taxon>Bacteria</taxon>
        <taxon>Pseudomonadati</taxon>
        <taxon>Pseudomonadota</taxon>
        <taxon>Gammaproteobacteria</taxon>
        <taxon>Pasteurellales</taxon>
        <taxon>Pasteurellaceae</taxon>
        <taxon>Avibacterium</taxon>
    </lineage>
</organism>
<keyword evidence="7 13" id="KW-0812">Transmembrane</keyword>
<comment type="subcellular location">
    <subcellularLocation>
        <location evidence="2 13">Cell membrane</location>
        <topology evidence="2 13">Multi-pass membrane protein</topology>
    </subcellularLocation>
</comment>
<evidence type="ECO:0000313" key="16">
    <source>
        <dbReference type="Proteomes" id="UP000254620"/>
    </source>
</evidence>
<keyword evidence="12" id="KW-0170">Cobalt</keyword>
<dbReference type="STRING" id="728.VY92_06845"/>
<dbReference type="GO" id="GO:0005886">
    <property type="term" value="C:plasma membrane"/>
    <property type="evidence" value="ECO:0007669"/>
    <property type="project" value="UniProtKB-SubCell"/>
</dbReference>
<evidence type="ECO:0000256" key="1">
    <source>
        <dbReference type="ARBA" id="ARBA00002510"/>
    </source>
</evidence>
<dbReference type="Proteomes" id="UP000294229">
    <property type="component" value="Unassembled WGS sequence"/>
</dbReference>
<feature type="transmembrane region" description="Helical" evidence="13">
    <location>
        <begin position="300"/>
        <end position="323"/>
    </location>
</feature>
<dbReference type="InterPro" id="IPR051224">
    <property type="entry name" value="NiCoT_RcnA"/>
</dbReference>
<evidence type="ECO:0000256" key="5">
    <source>
        <dbReference type="ARBA" id="ARBA00022475"/>
    </source>
</evidence>
<evidence type="ECO:0000256" key="10">
    <source>
        <dbReference type="ARBA" id="ARBA00023112"/>
    </source>
</evidence>
<dbReference type="PANTHER" id="PTHR40659:SF1">
    <property type="entry name" value="NICKEL_COBALT EFFLUX SYSTEM RCNA"/>
    <property type="match status" value="1"/>
</dbReference>